<comment type="similarity">
    <text evidence="2">Belongs to the ferlin family.</text>
</comment>
<keyword evidence="4" id="KW-0677">Repeat</keyword>
<keyword evidence="9" id="KW-1185">Reference proteome</keyword>
<dbReference type="SMART" id="SM01200">
    <property type="entry name" value="FerA"/>
    <property type="match status" value="1"/>
</dbReference>
<evidence type="ECO:0000259" key="7">
    <source>
        <dbReference type="PROSITE" id="PS50004"/>
    </source>
</evidence>
<feature type="domain" description="C2" evidence="7">
    <location>
        <begin position="798"/>
        <end position="923"/>
    </location>
</feature>
<dbReference type="InterPro" id="IPR037723">
    <property type="entry name" value="C2D_Ferlin"/>
</dbReference>
<dbReference type="Pfam" id="PF22901">
    <property type="entry name" value="dsrm_Ferlin"/>
    <property type="match status" value="1"/>
</dbReference>
<dbReference type="Pfam" id="PF08150">
    <property type="entry name" value="FerB"/>
    <property type="match status" value="1"/>
</dbReference>
<protein>
    <recommendedName>
        <fullName evidence="7">C2 domain-containing protein</fullName>
    </recommendedName>
</protein>
<dbReference type="InterPro" id="IPR000008">
    <property type="entry name" value="C2_dom"/>
</dbReference>
<dbReference type="EMBL" id="CAJPEX010000147">
    <property type="protein sequence ID" value="CAG0913749.1"/>
    <property type="molecule type" value="Genomic_DNA"/>
</dbReference>
<keyword evidence="3" id="KW-0812">Transmembrane</keyword>
<dbReference type="CDD" id="cd08374">
    <property type="entry name" value="C2F_Ferlin"/>
    <property type="match status" value="1"/>
</dbReference>
<comment type="subcellular location">
    <subcellularLocation>
        <location evidence="1">Membrane</location>
        <topology evidence="1">Single-pass membrane protein</topology>
    </subcellularLocation>
</comment>
<dbReference type="Gene3D" id="2.60.40.150">
    <property type="entry name" value="C2 domain"/>
    <property type="match status" value="3"/>
</dbReference>
<dbReference type="GO" id="GO:0007009">
    <property type="term" value="P:plasma membrane organization"/>
    <property type="evidence" value="ECO:0007669"/>
    <property type="project" value="TreeGrafter"/>
</dbReference>
<dbReference type="SUPFAM" id="SSF49562">
    <property type="entry name" value="C2 domain (Calcium/lipid-binding domain, CaLB)"/>
    <property type="match status" value="4"/>
</dbReference>
<feature type="domain" description="C2" evidence="7">
    <location>
        <begin position="636"/>
        <end position="765"/>
    </location>
</feature>
<gene>
    <name evidence="8" type="ORF">NMOB1V02_LOCUS1475</name>
</gene>
<dbReference type="SMART" id="SM01201">
    <property type="entry name" value="FerB"/>
    <property type="match status" value="1"/>
</dbReference>
<dbReference type="Proteomes" id="UP000678499">
    <property type="component" value="Unassembled WGS sequence"/>
</dbReference>
<dbReference type="FunFam" id="2.60.40.150:FF:000026">
    <property type="entry name" value="dysferlin isoform X2"/>
    <property type="match status" value="1"/>
</dbReference>
<dbReference type="CDD" id="cd04017">
    <property type="entry name" value="C2D_Ferlin"/>
    <property type="match status" value="1"/>
</dbReference>
<dbReference type="InterPro" id="IPR006614">
    <property type="entry name" value="Peroxin/Ferlin"/>
</dbReference>
<dbReference type="InterPro" id="IPR035892">
    <property type="entry name" value="C2_domain_sf"/>
</dbReference>
<feature type="domain" description="C2" evidence="7">
    <location>
        <begin position="1341"/>
        <end position="1491"/>
    </location>
</feature>
<keyword evidence="5" id="KW-1133">Transmembrane helix</keyword>
<feature type="domain" description="C2" evidence="7">
    <location>
        <begin position="1091"/>
        <end position="1224"/>
    </location>
</feature>
<organism evidence="8">
    <name type="scientific">Notodromas monacha</name>
    <dbReference type="NCBI Taxonomy" id="399045"/>
    <lineage>
        <taxon>Eukaryota</taxon>
        <taxon>Metazoa</taxon>
        <taxon>Ecdysozoa</taxon>
        <taxon>Arthropoda</taxon>
        <taxon>Crustacea</taxon>
        <taxon>Oligostraca</taxon>
        <taxon>Ostracoda</taxon>
        <taxon>Podocopa</taxon>
        <taxon>Podocopida</taxon>
        <taxon>Cypridocopina</taxon>
        <taxon>Cypridoidea</taxon>
        <taxon>Cyprididae</taxon>
        <taxon>Notodromas</taxon>
    </lineage>
</organism>
<dbReference type="EMBL" id="OA882184">
    <property type="protein sequence ID" value="CAD7273597.1"/>
    <property type="molecule type" value="Genomic_DNA"/>
</dbReference>
<evidence type="ECO:0000256" key="3">
    <source>
        <dbReference type="ARBA" id="ARBA00022692"/>
    </source>
</evidence>
<dbReference type="PANTHER" id="PTHR12546">
    <property type="entry name" value="FER-1-LIKE"/>
    <property type="match status" value="1"/>
</dbReference>
<dbReference type="InterPro" id="IPR037725">
    <property type="entry name" value="C2F_Ferlin"/>
</dbReference>
<dbReference type="InterPro" id="IPR037724">
    <property type="entry name" value="C2E_Ferlin"/>
</dbReference>
<dbReference type="InterPro" id="IPR012560">
    <property type="entry name" value="Ferlin_A-domain"/>
</dbReference>
<dbReference type="PANTHER" id="PTHR12546:SF33">
    <property type="entry name" value="SPERM VESICLE FUSION PROTEIN FER-1"/>
    <property type="match status" value="1"/>
</dbReference>
<dbReference type="GO" id="GO:0061025">
    <property type="term" value="P:membrane fusion"/>
    <property type="evidence" value="ECO:0007669"/>
    <property type="project" value="TreeGrafter"/>
</dbReference>
<dbReference type="CDD" id="cd04037">
    <property type="entry name" value="C2E_Ferlin"/>
    <property type="match status" value="1"/>
</dbReference>
<accession>A0A7R9BE95</accession>
<proteinExistence type="inferred from homology"/>
<dbReference type="InterPro" id="IPR012561">
    <property type="entry name" value="Ferlin_B-domain"/>
</dbReference>
<evidence type="ECO:0000256" key="5">
    <source>
        <dbReference type="ARBA" id="ARBA00022989"/>
    </source>
</evidence>
<dbReference type="GO" id="GO:0005886">
    <property type="term" value="C:plasma membrane"/>
    <property type="evidence" value="ECO:0007669"/>
    <property type="project" value="UniProtKB-ARBA"/>
</dbReference>
<dbReference type="InterPro" id="IPR055072">
    <property type="entry name" value="Ferlin_DSRM"/>
</dbReference>
<evidence type="ECO:0000256" key="6">
    <source>
        <dbReference type="ARBA" id="ARBA00023136"/>
    </source>
</evidence>
<dbReference type="PROSITE" id="PS50004">
    <property type="entry name" value="C2"/>
    <property type="match status" value="4"/>
</dbReference>
<keyword evidence="6" id="KW-0472">Membrane</keyword>
<reference evidence="8" key="1">
    <citation type="submission" date="2020-11" db="EMBL/GenBank/DDBJ databases">
        <authorList>
            <person name="Tran Van P."/>
        </authorList>
    </citation>
    <scope>NUCLEOTIDE SEQUENCE</scope>
</reference>
<sequence length="1674" mass="190482">MTRLRQLFSPSQIFQPLATKLTGYLPVFGPAFVNFYGTTRKFSALQSAYDEKQNEGIVEGCSYRGRALVSLTTQIGEYPKVSISAIDSDEILKVDKFLRRRRFVIHVSFMNASMISEYENPVEFEVSMGNFGNKFEDSVMPSPSTTQPTNPVFDGSGYYFLPWNESKPEVAVTCQWEDIGFRIKSLNKLLNMSRRLKNGIRQLEDALKAGKTTQDLAVQFLAVIDRLLADCENDLPEPEVGVHVPNPLDGLMKNRRKAELKRLSKQAFELRTHATDINEVIKELENYSATLDSIAIEPQNSLPDVIIWMLSGDKRIAYHRVAAHDIFYAADEEHSGAFCAKTMAFELKYPEGDDSNMRTEIPGLLRVKMWFGLQADEAHWFEQNPNTEVSVFAETYENQNLVLTDLRNQMKLKSWGTKGLLRPNWSDVSGMYSLPKGFFEEPENWKFSGDWFVNPEPSMGYDMDAGHRKFLEDVFENENRIPGGKWVKPLTAWTDVRGDPKAPRDDIQCPSGWIWSEDDWEVDRNRGVDEDGWEYAVEPSLGGYSSVEKVYHVFRRRRWVRQRVVDPNSKAESRGPTINEEGWEYAPLFNLRFHGHERKIDVVRRRRWHRKLVAEDPTAKPPHFNVLDEGGSDGIQALAIPRMFLTFKESHTYQLRAYMYQARDLLAGDRSGFSDPYASVCFLNQSQRTEKISSTLSPTWDQTLIFDEIPIVGSTEHIFQQPPVVVVELFDNDEYGKPEFLGRAKITPTVDLNPEGGKAPKLAWHTITRFSDENGGELLAAFHLMLKDDQDLPFFPPQRGSLFIVPNGIRPVLQRTAVEVLCWGLRNMDTYDLMPVKSPSIEFEIGDTVVTSTVIPNLLKSPNFPEPALIFDIMLPREDLYMPPLNIKVRDHRSFGSKPIVGRTILKSLEGFRVEPRSFSGDEDLMVVPSVNNGGNLALMDFETSMIDGTDSTRSTAKLLSGDTSTIITIEPSLEELAKVKSKASKRNFCRNINLHASQEKEIHVAVDWWSKYYASVGEKKMSGKYTEQGYEKLDFFSSELEEVPRYKKFEDFLSSIQLRKCKPKNPKALGKVVGEFKGTFKVYPLPGDRNEALPPKYLEALPSSNVEEAIVRVYIVRARDLVPMDPTTRLADPYVTVMCGKKKHSSKKEYRPNTLNPIFGQCFVDAIVSKTFSMFELTAEIPTKKDLVIQVWDHDAIGSDDLIGETTIDLENRCLTKYRATCGLPKLYHISGPNQWRDSNKPREILERMAMMWHYGKPIWKGARSVTVGNKSYSLDDFEPVGAKLPPSVGSEAERLALYVLHSGLNLVGEHVETRSLHRSNLPGLEQGKLELFVDIFPKSMGSPGPSLSIEPRIPTKYILRAVIWNTKDVVMQETSVVTGESMSDIFVKAFLQGRIQESQKTDIHYRSMDGEGQFNWRMVFSFDYLEAEQVIVHKESKGLWKDSRELKVPPRLVLQIWDDDKFSRDDQLGEIILDLNMLIPPAKSQAKCGLEQLPGVNSSIDDAENGDTTAVSKFINLFQAKRLSGFWPVTYKNKDGVTEVTGKLEMELEILTEVESSERPAGLGRHEPNVNPKLEPPKYASRHVLLLAYFAMEIFQAYCLEAQQMGDHYLFRSRHSRYFRHIIHLQLPGSFGPPTRLDESEEATANKFLSLLLDVMKDGTLYFSRMPSKVIT</sequence>
<evidence type="ECO:0000313" key="8">
    <source>
        <dbReference type="EMBL" id="CAD7273597.1"/>
    </source>
</evidence>
<dbReference type="SMART" id="SM00239">
    <property type="entry name" value="C2"/>
    <property type="match status" value="4"/>
</dbReference>
<dbReference type="OrthoDB" id="10059618at2759"/>
<dbReference type="SMART" id="SM00693">
    <property type="entry name" value="DysFN"/>
    <property type="match status" value="2"/>
</dbReference>
<dbReference type="Pfam" id="PF00168">
    <property type="entry name" value="C2"/>
    <property type="match status" value="3"/>
</dbReference>
<dbReference type="SMART" id="SM00694">
    <property type="entry name" value="DysFC"/>
    <property type="match status" value="2"/>
</dbReference>
<evidence type="ECO:0000256" key="1">
    <source>
        <dbReference type="ARBA" id="ARBA00004167"/>
    </source>
</evidence>
<evidence type="ECO:0000256" key="2">
    <source>
        <dbReference type="ARBA" id="ARBA00007561"/>
    </source>
</evidence>
<dbReference type="InterPro" id="IPR037721">
    <property type="entry name" value="Ferlin"/>
</dbReference>
<evidence type="ECO:0000313" key="9">
    <source>
        <dbReference type="Proteomes" id="UP000678499"/>
    </source>
</evidence>
<evidence type="ECO:0000256" key="4">
    <source>
        <dbReference type="ARBA" id="ARBA00022737"/>
    </source>
</evidence>
<name>A0A7R9BE95_9CRUS</name>